<feature type="transmembrane region" description="Helical" evidence="12">
    <location>
        <begin position="49"/>
        <end position="70"/>
    </location>
</feature>
<dbReference type="PRINTS" id="PR01414">
    <property type="entry name" value="CCMBBIOGNSIS"/>
</dbReference>
<dbReference type="AlphaFoldDB" id="A0A6J6XUA2"/>
<evidence type="ECO:0000256" key="6">
    <source>
        <dbReference type="ARBA" id="ARBA00022475"/>
    </source>
</evidence>
<dbReference type="GO" id="GO:0005886">
    <property type="term" value="C:plasma membrane"/>
    <property type="evidence" value="ECO:0007669"/>
    <property type="project" value="UniProtKB-SubCell"/>
</dbReference>
<dbReference type="InterPro" id="IPR026031">
    <property type="entry name" value="Cyt_c_CcmB_bac"/>
</dbReference>
<dbReference type="EMBL" id="CAFAAH010000143">
    <property type="protein sequence ID" value="CAB4800562.1"/>
    <property type="molecule type" value="Genomic_DNA"/>
</dbReference>
<dbReference type="EMBL" id="CAEZZU010000296">
    <property type="protein sequence ID" value="CAB4792121.1"/>
    <property type="molecule type" value="Genomic_DNA"/>
</dbReference>
<comment type="function">
    <text evidence="1">Required for the export of heme to the periplasm for the biogenesis of c-type cytochromes.</text>
</comment>
<evidence type="ECO:0000256" key="8">
    <source>
        <dbReference type="ARBA" id="ARBA00022692"/>
    </source>
</evidence>
<sequence>MSAFSEIKLIAGKDLRIEMRSRILLSQVLPFGAIVVLLFAFALDPDRGILARVAPGLFWITVLLAALLAIGRAFSIEQQHGARDGLRLAALDGSSVFIGKAIAIAAQLAILEAVLGLTVVVLYGVEVHGVVVLLATAAAATIGLAAAGTLYGVLAAGLRARETLLPLLLLPVLAPVMLGATRAFEDGLEGVPGDAWPWIALLTVFALLYTGVGMLCFGPLWEDT</sequence>
<evidence type="ECO:0000256" key="3">
    <source>
        <dbReference type="ARBA" id="ARBA00010544"/>
    </source>
</evidence>
<evidence type="ECO:0000313" key="14">
    <source>
        <dbReference type="EMBL" id="CAB4800562.1"/>
    </source>
</evidence>
<keyword evidence="11 12" id="KW-0472">Membrane</keyword>
<keyword evidence="8 12" id="KW-0812">Transmembrane</keyword>
<name>A0A6J6XUA2_9ZZZZ</name>
<dbReference type="EMBL" id="CAFBLK010000085">
    <property type="protein sequence ID" value="CAB4865057.1"/>
    <property type="molecule type" value="Genomic_DNA"/>
</dbReference>
<reference evidence="14" key="1">
    <citation type="submission" date="2020-05" db="EMBL/GenBank/DDBJ databases">
        <authorList>
            <person name="Chiriac C."/>
            <person name="Salcher M."/>
            <person name="Ghai R."/>
            <person name="Kavagutti S V."/>
        </authorList>
    </citation>
    <scope>NUCLEOTIDE SEQUENCE</scope>
</reference>
<keyword evidence="10 12" id="KW-1133">Transmembrane helix</keyword>
<keyword evidence="5" id="KW-0813">Transport</keyword>
<organism evidence="14">
    <name type="scientific">freshwater metagenome</name>
    <dbReference type="NCBI Taxonomy" id="449393"/>
    <lineage>
        <taxon>unclassified sequences</taxon>
        <taxon>metagenomes</taxon>
        <taxon>ecological metagenomes</taxon>
    </lineage>
</organism>
<protein>
    <recommendedName>
        <fullName evidence="4">Heme exporter protein B</fullName>
    </recommendedName>
</protein>
<evidence type="ECO:0000256" key="1">
    <source>
        <dbReference type="ARBA" id="ARBA00002442"/>
    </source>
</evidence>
<feature type="transmembrane region" description="Helical" evidence="12">
    <location>
        <begin position="196"/>
        <end position="221"/>
    </location>
</feature>
<keyword evidence="7" id="KW-0997">Cell inner membrane</keyword>
<evidence type="ECO:0000256" key="2">
    <source>
        <dbReference type="ARBA" id="ARBA00004429"/>
    </source>
</evidence>
<dbReference type="InterPro" id="IPR003544">
    <property type="entry name" value="Cyt_c_biogenesis_CcmB"/>
</dbReference>
<feature type="transmembrane region" description="Helical" evidence="12">
    <location>
        <begin position="101"/>
        <end position="125"/>
    </location>
</feature>
<comment type="subcellular location">
    <subcellularLocation>
        <location evidence="2">Cell inner membrane</location>
        <topology evidence="2">Multi-pass membrane protein</topology>
    </subcellularLocation>
</comment>
<proteinExistence type="inferred from homology"/>
<dbReference type="GO" id="GO:0017004">
    <property type="term" value="P:cytochrome complex assembly"/>
    <property type="evidence" value="ECO:0007669"/>
    <property type="project" value="UniProtKB-KW"/>
</dbReference>
<dbReference type="PIRSF" id="PIRSF002764">
    <property type="entry name" value="CcmB"/>
    <property type="match status" value="1"/>
</dbReference>
<dbReference type="PANTHER" id="PTHR30070:SF1">
    <property type="entry name" value="CYTOCHROME C BIOGENESIS B-RELATED"/>
    <property type="match status" value="1"/>
</dbReference>
<evidence type="ECO:0000313" key="15">
    <source>
        <dbReference type="EMBL" id="CAB4865057.1"/>
    </source>
</evidence>
<evidence type="ECO:0000256" key="10">
    <source>
        <dbReference type="ARBA" id="ARBA00022989"/>
    </source>
</evidence>
<evidence type="ECO:0000256" key="7">
    <source>
        <dbReference type="ARBA" id="ARBA00022519"/>
    </source>
</evidence>
<keyword evidence="9" id="KW-0201">Cytochrome c-type biogenesis</keyword>
<keyword evidence="6" id="KW-1003">Cell membrane</keyword>
<dbReference type="GO" id="GO:1903607">
    <property type="term" value="P:cytochrome c biosynthetic process"/>
    <property type="evidence" value="ECO:0007669"/>
    <property type="project" value="TreeGrafter"/>
</dbReference>
<evidence type="ECO:0000256" key="9">
    <source>
        <dbReference type="ARBA" id="ARBA00022748"/>
    </source>
</evidence>
<feature type="transmembrane region" description="Helical" evidence="12">
    <location>
        <begin position="131"/>
        <end position="152"/>
    </location>
</feature>
<comment type="similarity">
    <text evidence="3">Belongs to the CcmB/CycW/HelB family.</text>
</comment>
<accession>A0A6J6XUA2</accession>
<feature type="transmembrane region" description="Helical" evidence="12">
    <location>
        <begin position="164"/>
        <end position="184"/>
    </location>
</feature>
<evidence type="ECO:0000256" key="11">
    <source>
        <dbReference type="ARBA" id="ARBA00023136"/>
    </source>
</evidence>
<evidence type="ECO:0000313" key="13">
    <source>
        <dbReference type="EMBL" id="CAB4792121.1"/>
    </source>
</evidence>
<dbReference type="GO" id="GO:0015232">
    <property type="term" value="F:heme transmembrane transporter activity"/>
    <property type="evidence" value="ECO:0007669"/>
    <property type="project" value="InterPro"/>
</dbReference>
<dbReference type="PANTHER" id="PTHR30070">
    <property type="entry name" value="HEME EXPORTER PROTEIN B"/>
    <property type="match status" value="1"/>
</dbReference>
<gene>
    <name evidence="13" type="ORF">UFOPK2925_01555</name>
    <name evidence="14" type="ORF">UFOPK2996_01049</name>
    <name evidence="15" type="ORF">UFOPK3317_00615</name>
</gene>
<dbReference type="Pfam" id="PF03379">
    <property type="entry name" value="CcmB"/>
    <property type="match status" value="1"/>
</dbReference>
<feature type="transmembrane region" description="Helical" evidence="12">
    <location>
        <begin position="23"/>
        <end position="43"/>
    </location>
</feature>
<evidence type="ECO:0000256" key="12">
    <source>
        <dbReference type="SAM" id="Phobius"/>
    </source>
</evidence>
<evidence type="ECO:0000256" key="4">
    <source>
        <dbReference type="ARBA" id="ARBA00016452"/>
    </source>
</evidence>
<evidence type="ECO:0000256" key="5">
    <source>
        <dbReference type="ARBA" id="ARBA00022448"/>
    </source>
</evidence>